<dbReference type="Pfam" id="PF00743">
    <property type="entry name" value="FMO-like"/>
    <property type="match status" value="1"/>
</dbReference>
<dbReference type="AlphaFoldDB" id="X0PRI3"/>
<name>X0PRI3_RHOWR</name>
<evidence type="ECO:0000313" key="5">
    <source>
        <dbReference type="EMBL" id="GAF45509.1"/>
    </source>
</evidence>
<dbReference type="EMBL" id="BAWF01000022">
    <property type="protein sequence ID" value="GAF45509.1"/>
    <property type="molecule type" value="Genomic_DNA"/>
</dbReference>
<evidence type="ECO:0000256" key="3">
    <source>
        <dbReference type="ARBA" id="ARBA00022827"/>
    </source>
</evidence>
<dbReference type="InterPro" id="IPR020946">
    <property type="entry name" value="Flavin_mOase-like"/>
</dbReference>
<keyword evidence="3" id="KW-0274">FAD</keyword>
<sequence>MTMELATGSAIADRFTTTVERRRLSEDDLRAHLATQDSGLLLLSLVHVTGDLELLDTFGPRVLATYDNRPFAFTTSADSQGAARDELIEMTVKALDRDPAEQLPYLKGDDLDDETFRRMMSLATGVELDKRWVAMLREQGGFNEARPIQPINREAATRVHLAIIGAGMTGLAAAVSAADRGFDYTIFESGSEVGGVWAVNDYPGAGVDTPSVYYSLSFDLNPSWSRYYPIQSEYFQYLNDLADRFGLREHIKFRTEVLRLKWIEEDAEWEITTVENGRESRTIRATAVMTAAGHLNRPLYPDLNGRESFKGASWHANRWDHSVDLSGKRVGIIGAGATAVQIISKIASEVGHLTVFQRQPHWISPNAMGAGIIADDEIWTKENLPYYIHWSRLKAYWGTSDYNGYPMVRVDPEWAKDHLSISPANDAVMQSFLKYIDDCFGSDPALAKKVTPTYAPVGKRLVRDPSGFEPGGYYYALSLPHVDVETAKLGRVVPDGIFTVDGKLIELDVIIYSTGLTLDWISPIEVVGRDGVKLGDVWRDNNPSSYLGGMVPGFPNLFVNSGPNTGASHAGGHNFMAEVVDHFAMEALQLLVNESGRSVEVTQEAFEEYNRALDERMAGSIWAHERGAHTYYTNQKGRPILPTPFMHVEYWEMSRTPEEGALIVR</sequence>
<dbReference type="GO" id="GO:0004499">
    <property type="term" value="F:N,N-dimethylaniline monooxygenase activity"/>
    <property type="evidence" value="ECO:0007669"/>
    <property type="project" value="InterPro"/>
</dbReference>
<dbReference type="PANTHER" id="PTHR42877">
    <property type="entry name" value="L-ORNITHINE N(5)-MONOOXYGENASE-RELATED"/>
    <property type="match status" value="1"/>
</dbReference>
<dbReference type="InterPro" id="IPR000960">
    <property type="entry name" value="Flavin_mOase"/>
</dbReference>
<evidence type="ECO:0000256" key="1">
    <source>
        <dbReference type="ARBA" id="ARBA00010139"/>
    </source>
</evidence>
<gene>
    <name evidence="5" type="ORF">RW1_022_00890</name>
</gene>
<accession>X0PRI3</accession>
<reference evidence="5 6" key="1">
    <citation type="submission" date="2014-02" db="EMBL/GenBank/DDBJ databases">
        <title>Whole genome shotgun sequence of Rhodococcus wratislaviensis NBRC 100605.</title>
        <authorList>
            <person name="Hosoyama A."/>
            <person name="Tsuchikane K."/>
            <person name="Yoshida I."/>
            <person name="Ohji S."/>
            <person name="Ichikawa N."/>
            <person name="Yamazoe A."/>
            <person name="Fujita N."/>
        </authorList>
    </citation>
    <scope>NUCLEOTIDE SEQUENCE [LARGE SCALE GENOMIC DNA]</scope>
    <source>
        <strain evidence="5 6">NBRC 100605</strain>
    </source>
</reference>
<dbReference type="GO" id="GO:0050661">
    <property type="term" value="F:NADP binding"/>
    <property type="evidence" value="ECO:0007669"/>
    <property type="project" value="InterPro"/>
</dbReference>
<dbReference type="Proteomes" id="UP000019491">
    <property type="component" value="Unassembled WGS sequence"/>
</dbReference>
<dbReference type="InterPro" id="IPR036188">
    <property type="entry name" value="FAD/NAD-bd_sf"/>
</dbReference>
<dbReference type="InterPro" id="IPR051209">
    <property type="entry name" value="FAD-bind_Monooxygenase_sf"/>
</dbReference>
<protein>
    <submittedName>
        <fullName evidence="5">Putative flavin-containing monooxygenase</fullName>
    </submittedName>
</protein>
<dbReference type="PANTHER" id="PTHR42877:SF4">
    <property type="entry name" value="FAD_NAD(P)-BINDING DOMAIN-CONTAINING PROTEIN-RELATED"/>
    <property type="match status" value="1"/>
</dbReference>
<keyword evidence="2" id="KW-0285">Flavoprotein</keyword>
<dbReference type="GO" id="GO:0050660">
    <property type="term" value="F:flavin adenine dinucleotide binding"/>
    <property type="evidence" value="ECO:0007669"/>
    <property type="project" value="InterPro"/>
</dbReference>
<dbReference type="PRINTS" id="PR00370">
    <property type="entry name" value="FMOXYGENASE"/>
</dbReference>
<keyword evidence="6" id="KW-1185">Reference proteome</keyword>
<keyword evidence="4" id="KW-0560">Oxidoreductase</keyword>
<dbReference type="SUPFAM" id="SSF51905">
    <property type="entry name" value="FAD/NAD(P)-binding domain"/>
    <property type="match status" value="2"/>
</dbReference>
<proteinExistence type="inferred from homology"/>
<comment type="similarity">
    <text evidence="1">Belongs to the FAD-binding monooxygenase family.</text>
</comment>
<organism evidence="5 6">
    <name type="scientific">Rhodococcus wratislaviensis NBRC 100605</name>
    <dbReference type="NCBI Taxonomy" id="1219028"/>
    <lineage>
        <taxon>Bacteria</taxon>
        <taxon>Bacillati</taxon>
        <taxon>Actinomycetota</taxon>
        <taxon>Actinomycetes</taxon>
        <taxon>Mycobacteriales</taxon>
        <taxon>Nocardiaceae</taxon>
        <taxon>Rhodococcus</taxon>
    </lineage>
</organism>
<dbReference type="Gene3D" id="3.50.50.60">
    <property type="entry name" value="FAD/NAD(P)-binding domain"/>
    <property type="match status" value="2"/>
</dbReference>
<comment type="caution">
    <text evidence="5">The sequence shown here is derived from an EMBL/GenBank/DDBJ whole genome shotgun (WGS) entry which is preliminary data.</text>
</comment>
<keyword evidence="5" id="KW-0503">Monooxygenase</keyword>
<evidence type="ECO:0000256" key="4">
    <source>
        <dbReference type="ARBA" id="ARBA00023002"/>
    </source>
</evidence>
<evidence type="ECO:0000313" key="6">
    <source>
        <dbReference type="Proteomes" id="UP000019491"/>
    </source>
</evidence>
<evidence type="ECO:0000256" key="2">
    <source>
        <dbReference type="ARBA" id="ARBA00022630"/>
    </source>
</evidence>